<proteinExistence type="inferred from homology"/>
<dbReference type="Proteomes" id="UP001163726">
    <property type="component" value="Chromosome"/>
</dbReference>
<dbReference type="InterPro" id="IPR007159">
    <property type="entry name" value="SpoVT-AbrB_dom"/>
</dbReference>
<feature type="domain" description="SpoVT-AbrB" evidence="8">
    <location>
        <begin position="81"/>
        <end position="124"/>
    </location>
</feature>
<evidence type="ECO:0000256" key="6">
    <source>
        <dbReference type="ARBA" id="ARBA00023163"/>
    </source>
</evidence>
<dbReference type="EMBL" id="CP109965">
    <property type="protein sequence ID" value="WAJ69667.1"/>
    <property type="molecule type" value="Genomic_DNA"/>
</dbReference>
<evidence type="ECO:0000256" key="1">
    <source>
        <dbReference type="ARBA" id="ARBA00013860"/>
    </source>
</evidence>
<dbReference type="Pfam" id="PF02381">
    <property type="entry name" value="MraZ"/>
    <property type="match status" value="2"/>
</dbReference>
<comment type="subunit">
    <text evidence="7">Forms oligomers.</text>
</comment>
<dbReference type="CDD" id="cd16320">
    <property type="entry name" value="MraZ_N"/>
    <property type="match status" value="1"/>
</dbReference>
<keyword evidence="10" id="KW-1185">Reference proteome</keyword>
<keyword evidence="2 7" id="KW-0963">Cytoplasm</keyword>
<dbReference type="PANTHER" id="PTHR34701:SF1">
    <property type="entry name" value="TRANSCRIPTIONAL REGULATOR MRAZ"/>
    <property type="match status" value="1"/>
</dbReference>
<dbReference type="InterPro" id="IPR035642">
    <property type="entry name" value="MraZ_N"/>
</dbReference>
<evidence type="ECO:0000256" key="4">
    <source>
        <dbReference type="ARBA" id="ARBA00023015"/>
    </source>
</evidence>
<evidence type="ECO:0000256" key="3">
    <source>
        <dbReference type="ARBA" id="ARBA00022737"/>
    </source>
</evidence>
<reference evidence="9" key="1">
    <citation type="submission" date="2022-10" db="EMBL/GenBank/DDBJ databases">
        <title>Catenovulum adriacola sp. nov. isolated in the Harbour of Susak.</title>
        <authorList>
            <person name="Schoch T."/>
            <person name="Reich S.J."/>
            <person name="Stoeferle S."/>
            <person name="Flaiz M."/>
            <person name="Kazda M."/>
            <person name="Riedel C.U."/>
            <person name="Duerre P."/>
        </authorList>
    </citation>
    <scope>NUCLEOTIDE SEQUENCE</scope>
    <source>
        <strain evidence="9">TS8</strain>
    </source>
</reference>
<evidence type="ECO:0000313" key="9">
    <source>
        <dbReference type="EMBL" id="WAJ69667.1"/>
    </source>
</evidence>
<dbReference type="CDD" id="cd16321">
    <property type="entry name" value="MraZ_C"/>
    <property type="match status" value="1"/>
</dbReference>
<keyword evidence="4 7" id="KW-0805">Transcription regulation</keyword>
<accession>A0ABY7AJB3</accession>
<dbReference type="InterPro" id="IPR037914">
    <property type="entry name" value="SpoVT-AbrB_sf"/>
</dbReference>
<dbReference type="PROSITE" id="PS51740">
    <property type="entry name" value="SPOVT_ABRB"/>
    <property type="match status" value="2"/>
</dbReference>
<dbReference type="Gene3D" id="3.40.1550.20">
    <property type="entry name" value="Transcriptional regulator MraZ domain"/>
    <property type="match status" value="1"/>
</dbReference>
<dbReference type="InterPro" id="IPR003444">
    <property type="entry name" value="MraZ"/>
</dbReference>
<evidence type="ECO:0000256" key="5">
    <source>
        <dbReference type="ARBA" id="ARBA00023125"/>
    </source>
</evidence>
<protein>
    <recommendedName>
        <fullName evidence="1 7">Transcriptional regulator MraZ</fullName>
    </recommendedName>
</protein>
<evidence type="ECO:0000313" key="10">
    <source>
        <dbReference type="Proteomes" id="UP001163726"/>
    </source>
</evidence>
<organism evidence="9 10">
    <name type="scientific">Catenovulum adriaticum</name>
    <dbReference type="NCBI Taxonomy" id="2984846"/>
    <lineage>
        <taxon>Bacteria</taxon>
        <taxon>Pseudomonadati</taxon>
        <taxon>Pseudomonadota</taxon>
        <taxon>Gammaproteobacteria</taxon>
        <taxon>Alteromonadales</taxon>
        <taxon>Alteromonadaceae</taxon>
        <taxon>Catenovulum</taxon>
    </lineage>
</organism>
<dbReference type="InterPro" id="IPR020603">
    <property type="entry name" value="MraZ_dom"/>
</dbReference>
<keyword evidence="6 7" id="KW-0804">Transcription</keyword>
<comment type="similarity">
    <text evidence="7">Belongs to the MraZ family.</text>
</comment>
<keyword evidence="5 7" id="KW-0238">DNA-binding</keyword>
<evidence type="ECO:0000259" key="8">
    <source>
        <dbReference type="PROSITE" id="PS51740"/>
    </source>
</evidence>
<evidence type="ECO:0000256" key="7">
    <source>
        <dbReference type="HAMAP-Rule" id="MF_01008"/>
    </source>
</evidence>
<dbReference type="NCBIfam" id="TIGR00242">
    <property type="entry name" value="division/cell wall cluster transcriptional repressor MraZ"/>
    <property type="match status" value="1"/>
</dbReference>
<dbReference type="InterPro" id="IPR038619">
    <property type="entry name" value="MraZ_sf"/>
</dbReference>
<sequence>MFRGANAITMDDKGRITIPTRYRESLQDECGGQVVCTIDTYQPCLLLYPLNEWEQVEKRLRALSDMKPNERRFKRLLLGHATEGEIDKNGRLLISNTLRKRVGLEKQIMLVGQLNKFEIWSDADWQDQINDDMELIESGEFELTEKLEEFSL</sequence>
<comment type="subcellular location">
    <subcellularLocation>
        <location evidence="7">Cytoplasm</location>
        <location evidence="7">Nucleoid</location>
    </subcellularLocation>
</comment>
<gene>
    <name evidence="7 9" type="primary">mraZ</name>
    <name evidence="9" type="ORF">OLW01_10945</name>
</gene>
<dbReference type="PANTHER" id="PTHR34701">
    <property type="entry name" value="TRANSCRIPTIONAL REGULATOR MRAZ"/>
    <property type="match status" value="1"/>
</dbReference>
<dbReference type="HAMAP" id="MF_01008">
    <property type="entry name" value="MraZ"/>
    <property type="match status" value="1"/>
</dbReference>
<evidence type="ECO:0000256" key="2">
    <source>
        <dbReference type="ARBA" id="ARBA00022490"/>
    </source>
</evidence>
<name>A0ABY7AJB3_9ALTE</name>
<dbReference type="RefSeq" id="WP_268073951.1">
    <property type="nucleotide sequence ID" value="NZ_CP109965.1"/>
</dbReference>
<feature type="domain" description="SpoVT-AbrB" evidence="8">
    <location>
        <begin position="5"/>
        <end position="52"/>
    </location>
</feature>
<dbReference type="SUPFAM" id="SSF89447">
    <property type="entry name" value="AbrB/MazE/MraZ-like"/>
    <property type="match status" value="1"/>
</dbReference>
<dbReference type="InterPro" id="IPR035644">
    <property type="entry name" value="MraZ_C"/>
</dbReference>
<keyword evidence="3" id="KW-0677">Repeat</keyword>